<name>A0A9P9AVI4_9HYPO</name>
<gene>
    <name evidence="2" type="ORF">B0T10DRAFT_476155</name>
</gene>
<feature type="region of interest" description="Disordered" evidence="1">
    <location>
        <begin position="73"/>
        <end position="104"/>
    </location>
</feature>
<keyword evidence="3" id="KW-1185">Reference proteome</keyword>
<dbReference type="AlphaFoldDB" id="A0A9P9AVI4"/>
<sequence length="104" mass="11947">MLPRIHRLLNRAIATPNLLPLMFLLSTRLNLGFNWKPLNFLKFPPTLRMPLSYHYSFSSRCRHPYLVGNGTFIDSSSQPTRTSTDFANATSANSRNSTLRGHRR</sequence>
<organism evidence="2 3">
    <name type="scientific">Thelonectria olida</name>
    <dbReference type="NCBI Taxonomy" id="1576542"/>
    <lineage>
        <taxon>Eukaryota</taxon>
        <taxon>Fungi</taxon>
        <taxon>Dikarya</taxon>
        <taxon>Ascomycota</taxon>
        <taxon>Pezizomycotina</taxon>
        <taxon>Sordariomycetes</taxon>
        <taxon>Hypocreomycetidae</taxon>
        <taxon>Hypocreales</taxon>
        <taxon>Nectriaceae</taxon>
        <taxon>Thelonectria</taxon>
    </lineage>
</organism>
<reference evidence="2 3" key="1">
    <citation type="journal article" date="2021" name="Nat. Commun.">
        <title>Genetic determinants of endophytism in the Arabidopsis root mycobiome.</title>
        <authorList>
            <person name="Mesny F."/>
            <person name="Miyauchi S."/>
            <person name="Thiergart T."/>
            <person name="Pickel B."/>
            <person name="Atanasova L."/>
            <person name="Karlsson M."/>
            <person name="Huettel B."/>
            <person name="Barry K.W."/>
            <person name="Haridas S."/>
            <person name="Chen C."/>
            <person name="Bauer D."/>
            <person name="Andreopoulos W."/>
            <person name="Pangilinan J."/>
            <person name="LaButti K."/>
            <person name="Riley R."/>
            <person name="Lipzen A."/>
            <person name="Clum A."/>
            <person name="Drula E."/>
            <person name="Henrissat B."/>
            <person name="Kohler A."/>
            <person name="Grigoriev I.V."/>
            <person name="Martin F.M."/>
            <person name="Hacquard S."/>
        </authorList>
    </citation>
    <scope>NUCLEOTIDE SEQUENCE [LARGE SCALE GENOMIC DNA]</scope>
    <source>
        <strain evidence="2 3">MPI-CAGE-CH-0241</strain>
    </source>
</reference>
<dbReference type="EMBL" id="JAGPYM010000003">
    <property type="protein sequence ID" value="KAH6897173.1"/>
    <property type="molecule type" value="Genomic_DNA"/>
</dbReference>
<proteinExistence type="predicted"/>
<evidence type="ECO:0000313" key="2">
    <source>
        <dbReference type="EMBL" id="KAH6897173.1"/>
    </source>
</evidence>
<comment type="caution">
    <text evidence="2">The sequence shown here is derived from an EMBL/GenBank/DDBJ whole genome shotgun (WGS) entry which is preliminary data.</text>
</comment>
<protein>
    <submittedName>
        <fullName evidence="2">Uncharacterized protein</fullName>
    </submittedName>
</protein>
<evidence type="ECO:0000313" key="3">
    <source>
        <dbReference type="Proteomes" id="UP000777438"/>
    </source>
</evidence>
<dbReference type="Proteomes" id="UP000777438">
    <property type="component" value="Unassembled WGS sequence"/>
</dbReference>
<evidence type="ECO:0000256" key="1">
    <source>
        <dbReference type="SAM" id="MobiDB-lite"/>
    </source>
</evidence>
<accession>A0A9P9AVI4</accession>